<accession>A0ABW0U4P2</accession>
<dbReference type="PANTHER" id="PTHR30137">
    <property type="entry name" value="LUCIFERASE-LIKE MONOOXYGENASE"/>
    <property type="match status" value="1"/>
</dbReference>
<proteinExistence type="predicted"/>
<dbReference type="InterPro" id="IPR011251">
    <property type="entry name" value="Luciferase-like_dom"/>
</dbReference>
<dbReference type="RefSeq" id="WP_270897679.1">
    <property type="nucleotide sequence ID" value="NZ_JBHSPF010000001.1"/>
</dbReference>
<evidence type="ECO:0000256" key="1">
    <source>
        <dbReference type="ARBA" id="ARBA00007789"/>
    </source>
</evidence>
<dbReference type="EMBL" id="JBHSPF010000001">
    <property type="protein sequence ID" value="MFC5627295.1"/>
    <property type="molecule type" value="Genomic_DNA"/>
</dbReference>
<feature type="domain" description="Luciferase-like" evidence="2">
    <location>
        <begin position="1"/>
        <end position="289"/>
    </location>
</feature>
<dbReference type="SUPFAM" id="SSF51679">
    <property type="entry name" value="Bacterial luciferase-like"/>
    <property type="match status" value="1"/>
</dbReference>
<keyword evidence="3" id="KW-0560">Oxidoreductase</keyword>
<dbReference type="NCBIfam" id="TIGR03558">
    <property type="entry name" value="oxido_grp_1"/>
    <property type="match status" value="1"/>
</dbReference>
<dbReference type="GO" id="GO:0016491">
    <property type="term" value="F:oxidoreductase activity"/>
    <property type="evidence" value="ECO:0007669"/>
    <property type="project" value="UniProtKB-KW"/>
</dbReference>
<dbReference type="InterPro" id="IPR050766">
    <property type="entry name" value="Bact_Lucif_Oxidored"/>
</dbReference>
<dbReference type="PANTHER" id="PTHR30137:SF19">
    <property type="entry name" value="LUCIFERASE-LIKE MONOOXYGENASE"/>
    <property type="match status" value="1"/>
</dbReference>
<dbReference type="Proteomes" id="UP001596143">
    <property type="component" value="Unassembled WGS sequence"/>
</dbReference>
<comment type="caution">
    <text evidence="3">The sequence shown here is derived from an EMBL/GenBank/DDBJ whole genome shotgun (WGS) entry which is preliminary data.</text>
</comment>
<evidence type="ECO:0000313" key="3">
    <source>
        <dbReference type="EMBL" id="MFC5627295.1"/>
    </source>
</evidence>
<gene>
    <name evidence="3" type="ORF">ACFPTR_00055</name>
</gene>
<dbReference type="Pfam" id="PF00296">
    <property type="entry name" value="Bac_luciferase"/>
    <property type="match status" value="1"/>
</dbReference>
<keyword evidence="4" id="KW-1185">Reference proteome</keyword>
<reference evidence="4" key="1">
    <citation type="journal article" date="2019" name="Int. J. Syst. Evol. Microbiol.">
        <title>The Global Catalogue of Microorganisms (GCM) 10K type strain sequencing project: providing services to taxonomists for standard genome sequencing and annotation.</title>
        <authorList>
            <consortium name="The Broad Institute Genomics Platform"/>
            <consortium name="The Broad Institute Genome Sequencing Center for Infectious Disease"/>
            <person name="Wu L."/>
            <person name="Ma J."/>
        </authorList>
    </citation>
    <scope>NUCLEOTIDE SEQUENCE [LARGE SCALE GENOMIC DNA]</scope>
    <source>
        <strain evidence="4">CGMCC 1.15790</strain>
    </source>
</reference>
<name>A0ABW0U4P2_9BACI</name>
<comment type="similarity">
    <text evidence="1">To bacterial alkanal monooxygenase alpha and beta chains.</text>
</comment>
<evidence type="ECO:0000313" key="4">
    <source>
        <dbReference type="Proteomes" id="UP001596143"/>
    </source>
</evidence>
<organism evidence="3 4">
    <name type="scientific">Aliibacillus thermotolerans</name>
    <dbReference type="NCBI Taxonomy" id="1834418"/>
    <lineage>
        <taxon>Bacteria</taxon>
        <taxon>Bacillati</taxon>
        <taxon>Bacillota</taxon>
        <taxon>Bacilli</taxon>
        <taxon>Bacillales</taxon>
        <taxon>Bacillaceae</taxon>
        <taxon>Aliibacillus</taxon>
    </lineage>
</organism>
<dbReference type="Gene3D" id="3.20.20.30">
    <property type="entry name" value="Luciferase-like domain"/>
    <property type="match status" value="1"/>
</dbReference>
<protein>
    <submittedName>
        <fullName evidence="3">LLM class flavin-dependent oxidoreductase</fullName>
        <ecNumber evidence="3">1.-.-.-</ecNumber>
    </submittedName>
</protein>
<evidence type="ECO:0000259" key="2">
    <source>
        <dbReference type="Pfam" id="PF00296"/>
    </source>
</evidence>
<dbReference type="EC" id="1.-.-.-" evidence="3"/>
<dbReference type="InterPro" id="IPR036661">
    <property type="entry name" value="Luciferase-like_sf"/>
</dbReference>
<dbReference type="InterPro" id="IPR019949">
    <property type="entry name" value="CmoO-like"/>
</dbReference>
<sequence>MKLGVLDQMAQPKGVSAEETAARTLELAQFVETLGYERYWFAEHHATRGLASSSPEIMMAAVAAKTKKLKVGSGGILLPQYSAYKVASHFLQLQSLFPGRIEAGVGRSTGGNERIRSLLADGKPNQADDYPEKLADLAAYLSKKGKVRATPRTEASPELFSLGLGENSALLAAELGIGYVFGHFIKPDRGKEAHDTYRTHFKKGYLNHPEQRSAIFIICGETDEHSEELASSQDIWLLHVEKGFDSRVPSVEEATSLRLNKKEQERIKTNRKRMIIGGPAKVKRELTELSERYQCDDWLILTNIYDVEEKKRSYVRIMELFS</sequence>